<dbReference type="InterPro" id="IPR035892">
    <property type="entry name" value="C2_domain_sf"/>
</dbReference>
<dbReference type="SUPFAM" id="SSF49562">
    <property type="entry name" value="C2 domain (Calcium/lipid-binding domain, CaLB)"/>
    <property type="match status" value="1"/>
</dbReference>
<organism evidence="3 4">
    <name type="scientific">Rotaria magnacalcarata</name>
    <dbReference type="NCBI Taxonomy" id="392030"/>
    <lineage>
        <taxon>Eukaryota</taxon>
        <taxon>Metazoa</taxon>
        <taxon>Spiralia</taxon>
        <taxon>Gnathifera</taxon>
        <taxon>Rotifera</taxon>
        <taxon>Eurotatoria</taxon>
        <taxon>Bdelloidea</taxon>
        <taxon>Philodinida</taxon>
        <taxon>Philodinidae</taxon>
        <taxon>Rotaria</taxon>
    </lineage>
</organism>
<dbReference type="Proteomes" id="UP000676336">
    <property type="component" value="Unassembled WGS sequence"/>
</dbReference>
<feature type="domain" description="C2" evidence="1">
    <location>
        <begin position="2"/>
        <end position="57"/>
    </location>
</feature>
<gene>
    <name evidence="3" type="ORF">GIL414_LOCUS57163</name>
    <name evidence="2" type="ORF">SMN809_LOCUS44730</name>
</gene>
<comment type="caution">
    <text evidence="3">The sequence shown here is derived from an EMBL/GenBank/DDBJ whole genome shotgun (WGS) entry which is preliminary data.</text>
</comment>
<evidence type="ECO:0000313" key="2">
    <source>
        <dbReference type="EMBL" id="CAF4741186.1"/>
    </source>
</evidence>
<dbReference type="CDD" id="cd00030">
    <property type="entry name" value="C2"/>
    <property type="match status" value="1"/>
</dbReference>
<evidence type="ECO:0000313" key="3">
    <source>
        <dbReference type="EMBL" id="CAF4999593.1"/>
    </source>
</evidence>
<dbReference type="Gene3D" id="2.60.40.150">
    <property type="entry name" value="C2 domain"/>
    <property type="match status" value="1"/>
</dbReference>
<protein>
    <recommendedName>
        <fullName evidence="1">C2 domain-containing protein</fullName>
    </recommendedName>
</protein>
<proteinExistence type="predicted"/>
<accession>A0A8S3DGU9</accession>
<feature type="non-terminal residue" evidence="3">
    <location>
        <position position="1"/>
    </location>
</feature>
<name>A0A8S3DGU9_9BILA</name>
<dbReference type="EMBL" id="CAJOBI010134877">
    <property type="protein sequence ID" value="CAF4741186.1"/>
    <property type="molecule type" value="Genomic_DNA"/>
</dbReference>
<dbReference type="EMBL" id="CAJOBJ010206920">
    <property type="protein sequence ID" value="CAF4999593.1"/>
    <property type="molecule type" value="Genomic_DNA"/>
</dbReference>
<dbReference type="Pfam" id="PF00168">
    <property type="entry name" value="C2"/>
    <property type="match status" value="1"/>
</dbReference>
<evidence type="ECO:0000313" key="4">
    <source>
        <dbReference type="Proteomes" id="UP000681720"/>
    </source>
</evidence>
<dbReference type="Proteomes" id="UP000681720">
    <property type="component" value="Unassembled WGS sequence"/>
</dbReference>
<reference evidence="3" key="1">
    <citation type="submission" date="2021-02" db="EMBL/GenBank/DDBJ databases">
        <authorList>
            <person name="Nowell W R."/>
        </authorList>
    </citation>
    <scope>NUCLEOTIDE SEQUENCE</scope>
</reference>
<evidence type="ECO:0000259" key="1">
    <source>
        <dbReference type="Pfam" id="PF00168"/>
    </source>
</evidence>
<dbReference type="InterPro" id="IPR000008">
    <property type="entry name" value="C2_dom"/>
</dbReference>
<dbReference type="AlphaFoldDB" id="A0A8S3DGU9"/>
<sequence length="57" mass="6638">MDLLGGADPYFIAKFEDEISYMSTIQSNTLSPKWVDEEWIVRNIPHNAKLTVFVYDK</sequence>